<dbReference type="EMBL" id="BOMV01000136">
    <property type="protein sequence ID" value="GIF02419.1"/>
    <property type="molecule type" value="Genomic_DNA"/>
</dbReference>
<feature type="compositionally biased region" description="Polar residues" evidence="2">
    <location>
        <begin position="1"/>
        <end position="21"/>
    </location>
</feature>
<evidence type="ECO:0000256" key="2">
    <source>
        <dbReference type="SAM" id="MobiDB-lite"/>
    </source>
</evidence>
<proteinExistence type="predicted"/>
<organism evidence="3 4">
    <name type="scientific">Paractinoplanes rishiriensis</name>
    <dbReference type="NCBI Taxonomy" id="1050105"/>
    <lineage>
        <taxon>Bacteria</taxon>
        <taxon>Bacillati</taxon>
        <taxon>Actinomycetota</taxon>
        <taxon>Actinomycetes</taxon>
        <taxon>Micromonosporales</taxon>
        <taxon>Micromonosporaceae</taxon>
        <taxon>Paractinoplanes</taxon>
    </lineage>
</organism>
<evidence type="ECO:0000313" key="4">
    <source>
        <dbReference type="Proteomes" id="UP000636960"/>
    </source>
</evidence>
<evidence type="ECO:0000313" key="3">
    <source>
        <dbReference type="EMBL" id="GIF02419.1"/>
    </source>
</evidence>
<keyword evidence="4" id="KW-1185">Reference proteome</keyword>
<feature type="region of interest" description="Disordered" evidence="2">
    <location>
        <begin position="1"/>
        <end position="32"/>
    </location>
</feature>
<sequence>MPTLTTAAPAVANTSHPQPTEGTAAPRGPAINLRDDTRDLEALTWDLTVHHMYQAFAQCAFPTPAQAVKSGSSEALARVRTSAARHAVDNIRAALQRIESGTYGMCQQCGCVITADRMRACPTTRWCAACQA</sequence>
<accession>A0A919K9D2</accession>
<reference evidence="3" key="1">
    <citation type="submission" date="2021-01" db="EMBL/GenBank/DDBJ databases">
        <title>Whole genome shotgun sequence of Actinoplanes rishiriensis NBRC 108556.</title>
        <authorList>
            <person name="Komaki H."/>
            <person name="Tamura T."/>
        </authorList>
    </citation>
    <scope>NUCLEOTIDE SEQUENCE</scope>
    <source>
        <strain evidence="3">NBRC 108556</strain>
    </source>
</reference>
<comment type="caution">
    <text evidence="3">The sequence shown here is derived from an EMBL/GenBank/DDBJ whole genome shotgun (WGS) entry which is preliminary data.</text>
</comment>
<name>A0A919K9D2_9ACTN</name>
<feature type="zinc finger region" description="dksA C4-type" evidence="1">
    <location>
        <begin position="106"/>
        <end position="130"/>
    </location>
</feature>
<dbReference type="PANTHER" id="PTHR33823">
    <property type="entry name" value="RNA POLYMERASE-BINDING TRANSCRIPTION FACTOR DKSA-RELATED"/>
    <property type="match status" value="1"/>
</dbReference>
<dbReference type="Gene3D" id="1.20.120.910">
    <property type="entry name" value="DksA, coiled-coil domain"/>
    <property type="match status" value="1"/>
</dbReference>
<dbReference type="PROSITE" id="PS51128">
    <property type="entry name" value="ZF_DKSA_2"/>
    <property type="match status" value="1"/>
</dbReference>
<evidence type="ECO:0000256" key="1">
    <source>
        <dbReference type="PROSITE-ProRule" id="PRU00510"/>
    </source>
</evidence>
<dbReference type="AlphaFoldDB" id="A0A919K9D2"/>
<dbReference type="Proteomes" id="UP000636960">
    <property type="component" value="Unassembled WGS sequence"/>
</dbReference>
<evidence type="ECO:0008006" key="5">
    <source>
        <dbReference type="Google" id="ProtNLM"/>
    </source>
</evidence>
<dbReference type="PANTHER" id="PTHR33823:SF4">
    <property type="entry name" value="GENERAL STRESS PROTEIN 16O"/>
    <property type="match status" value="1"/>
</dbReference>
<gene>
    <name evidence="3" type="ORF">Ari01nite_98830</name>
</gene>
<protein>
    <recommendedName>
        <fullName evidence="5">DksA C4-type domain-containing protein</fullName>
    </recommendedName>
</protein>